<dbReference type="GO" id="GO:0005886">
    <property type="term" value="C:plasma membrane"/>
    <property type="evidence" value="ECO:0007669"/>
    <property type="project" value="TreeGrafter"/>
</dbReference>
<keyword evidence="3" id="KW-0547">Nucleotide-binding</keyword>
<dbReference type="GO" id="GO:0004467">
    <property type="term" value="F:long-chain fatty acid-CoA ligase activity"/>
    <property type="evidence" value="ECO:0007669"/>
    <property type="project" value="UniProtKB-EC"/>
</dbReference>
<dbReference type="GO" id="GO:0005811">
    <property type="term" value="C:lipid droplet"/>
    <property type="evidence" value="ECO:0007669"/>
    <property type="project" value="TreeGrafter"/>
</dbReference>
<comment type="catalytic activity">
    <reaction evidence="5">
        <text>a long-chain fatty acid + ATP + CoA = a long-chain fatty acyl-CoA + AMP + diphosphate</text>
        <dbReference type="Rhea" id="RHEA:15421"/>
        <dbReference type="ChEBI" id="CHEBI:30616"/>
        <dbReference type="ChEBI" id="CHEBI:33019"/>
        <dbReference type="ChEBI" id="CHEBI:57287"/>
        <dbReference type="ChEBI" id="CHEBI:57560"/>
        <dbReference type="ChEBI" id="CHEBI:83139"/>
        <dbReference type="ChEBI" id="CHEBI:456215"/>
        <dbReference type="EC" id="6.2.1.3"/>
    </reaction>
</comment>
<evidence type="ECO:0000256" key="4">
    <source>
        <dbReference type="ARBA" id="ARBA00022840"/>
    </source>
</evidence>
<dbReference type="Proteomes" id="UP000654918">
    <property type="component" value="Unassembled WGS sequence"/>
</dbReference>
<proteinExistence type="inferred from homology"/>
<dbReference type="GO" id="GO:0005783">
    <property type="term" value="C:endoplasmic reticulum"/>
    <property type="evidence" value="ECO:0007669"/>
    <property type="project" value="TreeGrafter"/>
</dbReference>
<dbReference type="InterPro" id="IPR000873">
    <property type="entry name" value="AMP-dep_synth/lig_dom"/>
</dbReference>
<dbReference type="AlphaFoldDB" id="A0A8H6JLW7"/>
<keyword evidence="4" id="KW-0067">ATP-binding</keyword>
<comment type="caution">
    <text evidence="8">The sequence shown here is derived from an EMBL/GenBank/DDBJ whole genome shotgun (WGS) entry which is preliminary data.</text>
</comment>
<gene>
    <name evidence="8" type="ORF">CPLU01_14257</name>
</gene>
<dbReference type="EMBL" id="WIGO01000367">
    <property type="protein sequence ID" value="KAF6815010.1"/>
    <property type="molecule type" value="Genomic_DNA"/>
</dbReference>
<keyword evidence="9" id="KW-1185">Reference proteome</keyword>
<name>A0A8H6JLW7_9PEZI</name>
<dbReference type="PANTHER" id="PTHR43272:SF83">
    <property type="entry name" value="ACYL-COA SYNTHETASE LONG-CHAIN, ISOFORM J"/>
    <property type="match status" value="1"/>
</dbReference>
<keyword evidence="2 8" id="KW-0436">Ligase</keyword>
<dbReference type="PROSITE" id="PS00455">
    <property type="entry name" value="AMP_BINDING"/>
    <property type="match status" value="1"/>
</dbReference>
<protein>
    <submittedName>
        <fullName evidence="8">Long-chain-fatty-acid-CoA ligase</fullName>
    </submittedName>
</protein>
<evidence type="ECO:0000256" key="2">
    <source>
        <dbReference type="ARBA" id="ARBA00022598"/>
    </source>
</evidence>
<evidence type="ECO:0000256" key="6">
    <source>
        <dbReference type="SAM" id="MobiDB-lite"/>
    </source>
</evidence>
<dbReference type="Gene3D" id="3.40.50.12780">
    <property type="entry name" value="N-terminal domain of ligase-like"/>
    <property type="match status" value="1"/>
</dbReference>
<feature type="domain" description="AMP-dependent synthetase/ligase" evidence="7">
    <location>
        <begin position="57"/>
        <end position="498"/>
    </location>
</feature>
<evidence type="ECO:0000259" key="7">
    <source>
        <dbReference type="Pfam" id="PF00501"/>
    </source>
</evidence>
<accession>A0A8H6JLW7</accession>
<evidence type="ECO:0000256" key="1">
    <source>
        <dbReference type="ARBA" id="ARBA00006432"/>
    </source>
</evidence>
<reference evidence="8" key="1">
    <citation type="journal article" date="2020" name="Phytopathology">
        <title>Genome Sequence Resources of Colletotrichum truncatum, C. plurivorum, C. musicola, and C. sojae: Four Species Pathogenic to Soybean (Glycine max).</title>
        <authorList>
            <person name="Rogerio F."/>
            <person name="Boufleur T.R."/>
            <person name="Ciampi-Guillardi M."/>
            <person name="Sukno S.A."/>
            <person name="Thon M.R."/>
            <person name="Massola Junior N.S."/>
            <person name="Baroncelli R."/>
        </authorList>
    </citation>
    <scope>NUCLEOTIDE SEQUENCE</scope>
    <source>
        <strain evidence="8">LFN00145</strain>
    </source>
</reference>
<organism evidence="8 9">
    <name type="scientific">Colletotrichum plurivorum</name>
    <dbReference type="NCBI Taxonomy" id="2175906"/>
    <lineage>
        <taxon>Eukaryota</taxon>
        <taxon>Fungi</taxon>
        <taxon>Dikarya</taxon>
        <taxon>Ascomycota</taxon>
        <taxon>Pezizomycotina</taxon>
        <taxon>Sordariomycetes</taxon>
        <taxon>Hypocreomycetidae</taxon>
        <taxon>Glomerellales</taxon>
        <taxon>Glomerellaceae</taxon>
        <taxon>Colletotrichum</taxon>
        <taxon>Colletotrichum orchidearum species complex</taxon>
    </lineage>
</organism>
<dbReference type="InterPro" id="IPR020845">
    <property type="entry name" value="AMP-binding_CS"/>
</dbReference>
<evidence type="ECO:0000313" key="9">
    <source>
        <dbReference type="Proteomes" id="UP000654918"/>
    </source>
</evidence>
<sequence>MFPWSGTGAPPTTVESSDAPYIPGETKPRRNRKAAGKSGLLSRPHEKVQTAYDIVNWAADTFGDKQAFGTRVPGGTENLYKYTTYREYQTLVCEVGSGLRTLGLERLDKILIYAATSPQWLAVAHGASSQSLVFVTAYEALGPTGLEHSLESTGAKAIFVDRHLCEKVTSVLTSKALPNVGLVVYNDQQDGVGPAEREWTAGLFKLSDTRPGLRVVGFGELLETGRQGAVEPSPPVPEDLCAIYYTSGSTGVPKGVPLKHKAVTAAVAGLDSVIGHHLTPKDSFLAYLPLAHVLEFAFENSCFFWGVTMGYGGARTLFDYTSSSGSVVKGDLRLFQPTFMIGVPAIWERIRKAILAKVDAGTMAGRTTFWAWHRAKEAWVASGFSGPADLNGTTSGAASEVVGSRLRFAMSGGGPVAESTQQFLSMAMAPLINGYGLTETMAMGGLMEPGPWKTGSMSIPASIEMKLVDYPEAGYFSTNNPPQGEIWIRGDSVMDGYYDNSVDTASAIASDGWLRTGDIGQWELDGNYRIIDRKKNLVKTLNGEYIALEKLESVYRSATLVANICIHASPQRYKPIAIVIPSPPVLSQLAQKHGLDAKLEILQLIQHPKVISDALQQLQEVATAAGLVSIEKVEAVVLVEDPEWSPQNVS</sequence>
<dbReference type="GO" id="GO:0005524">
    <property type="term" value="F:ATP binding"/>
    <property type="evidence" value="ECO:0007669"/>
    <property type="project" value="UniProtKB-KW"/>
</dbReference>
<dbReference type="PANTHER" id="PTHR43272">
    <property type="entry name" value="LONG-CHAIN-FATTY-ACID--COA LIGASE"/>
    <property type="match status" value="1"/>
</dbReference>
<evidence type="ECO:0000313" key="8">
    <source>
        <dbReference type="EMBL" id="KAF6815010.1"/>
    </source>
</evidence>
<feature type="region of interest" description="Disordered" evidence="6">
    <location>
        <begin position="1"/>
        <end position="41"/>
    </location>
</feature>
<comment type="similarity">
    <text evidence="1">Belongs to the ATP-dependent AMP-binding enzyme family.</text>
</comment>
<evidence type="ECO:0000256" key="3">
    <source>
        <dbReference type="ARBA" id="ARBA00022741"/>
    </source>
</evidence>
<dbReference type="SUPFAM" id="SSF56801">
    <property type="entry name" value="Acetyl-CoA synthetase-like"/>
    <property type="match status" value="1"/>
</dbReference>
<dbReference type="Pfam" id="PF00501">
    <property type="entry name" value="AMP-binding"/>
    <property type="match status" value="1"/>
</dbReference>
<dbReference type="InterPro" id="IPR042099">
    <property type="entry name" value="ANL_N_sf"/>
</dbReference>
<dbReference type="GO" id="GO:0035336">
    <property type="term" value="P:long-chain fatty-acyl-CoA metabolic process"/>
    <property type="evidence" value="ECO:0007669"/>
    <property type="project" value="TreeGrafter"/>
</dbReference>
<evidence type="ECO:0000256" key="5">
    <source>
        <dbReference type="ARBA" id="ARBA00036813"/>
    </source>
</evidence>